<comment type="caution">
    <text evidence="9">The sequence shown here is derived from an EMBL/GenBank/DDBJ whole genome shotgun (WGS) entry which is preliminary data.</text>
</comment>
<proteinExistence type="inferred from homology"/>
<keyword evidence="8" id="KW-0175">Coiled coil</keyword>
<name>A0ABQ6YWI4_9ENTE</name>
<keyword evidence="3" id="KW-1005">Bacterial flagellum biogenesis</keyword>
<keyword evidence="2" id="KW-0963">Cytoplasm</keyword>
<evidence type="ECO:0000256" key="5">
    <source>
        <dbReference type="ARBA" id="ARBA00093765"/>
    </source>
</evidence>
<comment type="function">
    <text evidence="5">May act as an export chaperone for the filament capping protein FliD.</text>
</comment>
<accession>A0ABQ6YWI4</accession>
<dbReference type="RefSeq" id="WP_161903024.1">
    <property type="nucleotide sequence ID" value="NZ_MAEL01000054.1"/>
</dbReference>
<evidence type="ECO:0000313" key="10">
    <source>
        <dbReference type="Proteomes" id="UP000782705"/>
    </source>
</evidence>
<dbReference type="Proteomes" id="UP000782705">
    <property type="component" value="Unassembled WGS sequence"/>
</dbReference>
<evidence type="ECO:0000256" key="7">
    <source>
        <dbReference type="ARBA" id="ARBA00093797"/>
    </source>
</evidence>
<evidence type="ECO:0000256" key="4">
    <source>
        <dbReference type="ARBA" id="ARBA00023186"/>
    </source>
</evidence>
<evidence type="ECO:0000313" key="9">
    <source>
        <dbReference type="EMBL" id="KAF1302043.1"/>
    </source>
</evidence>
<comment type="subcellular location">
    <subcellularLocation>
        <location evidence="1">Cytoplasm</location>
        <location evidence="1">Cytosol</location>
    </subcellularLocation>
</comment>
<organism evidence="9 10">
    <name type="scientific">Candidatus Enterococcus willemsii</name>
    <dbReference type="NCBI Taxonomy" id="1857215"/>
    <lineage>
        <taxon>Bacteria</taxon>
        <taxon>Bacillati</taxon>
        <taxon>Bacillota</taxon>
        <taxon>Bacilli</taxon>
        <taxon>Lactobacillales</taxon>
        <taxon>Enterococcaceae</taxon>
        <taxon>Enterococcus</taxon>
    </lineage>
</organism>
<dbReference type="InterPro" id="IPR008622">
    <property type="entry name" value="FliT"/>
</dbReference>
<reference evidence="9 10" key="1">
    <citation type="submission" date="2016-06" db="EMBL/GenBank/DDBJ databases">
        <title>Four novel species of enterococci isolated from chicken manure.</title>
        <authorList>
            <person name="Van Tyne D."/>
        </authorList>
    </citation>
    <scope>NUCLEOTIDE SEQUENCE [LARGE SCALE GENOMIC DNA]</scope>
    <source>
        <strain evidence="9 10">CU12B</strain>
    </source>
</reference>
<gene>
    <name evidence="9" type="ORF">BAU17_01345</name>
</gene>
<evidence type="ECO:0000256" key="8">
    <source>
        <dbReference type="SAM" id="Coils"/>
    </source>
</evidence>
<keyword evidence="4" id="KW-0143">Chaperone</keyword>
<evidence type="ECO:0000256" key="3">
    <source>
        <dbReference type="ARBA" id="ARBA00022795"/>
    </source>
</evidence>
<feature type="coiled-coil region" evidence="8">
    <location>
        <begin position="49"/>
        <end position="83"/>
    </location>
</feature>
<dbReference type="EMBL" id="MAEL01000054">
    <property type="protein sequence ID" value="KAF1302043.1"/>
    <property type="molecule type" value="Genomic_DNA"/>
</dbReference>
<evidence type="ECO:0000256" key="6">
    <source>
        <dbReference type="ARBA" id="ARBA00093785"/>
    </source>
</evidence>
<protein>
    <recommendedName>
        <fullName evidence="7">Flagellar protein FliT</fullName>
    </recommendedName>
</protein>
<keyword evidence="10" id="KW-1185">Reference proteome</keyword>
<evidence type="ECO:0000256" key="2">
    <source>
        <dbReference type="ARBA" id="ARBA00022490"/>
    </source>
</evidence>
<comment type="similarity">
    <text evidence="6">Belongs to the bacillales FliT family.</text>
</comment>
<dbReference type="Pfam" id="PF05400">
    <property type="entry name" value="FliT"/>
    <property type="match status" value="1"/>
</dbReference>
<sequence>MMKDVLEQLLELIRTRPENIDEIEELLVLCEQKLAIVQPDNLVGHEELVQQIIIEYQQLVQQLQEQKNQISKEMGQLQQTLQKAHAYTPPISSDYEFYY</sequence>
<evidence type="ECO:0000256" key="1">
    <source>
        <dbReference type="ARBA" id="ARBA00004514"/>
    </source>
</evidence>